<protein>
    <recommendedName>
        <fullName evidence="5">FLZ-type domain-containing protein</fullName>
    </recommendedName>
</protein>
<evidence type="ECO:0000259" key="5">
    <source>
        <dbReference type="PROSITE" id="PS51795"/>
    </source>
</evidence>
<name>A0A023W2L2_9CARY</name>
<keyword evidence="3" id="KW-0863">Zinc-finger</keyword>
<sequence>MASSSSRRPSFSEADDGLASIAGNPYPHRHLFVSRAGCYNAASSSVTPRRRASLRNLASFNSYAACSSSPRSIPGRIFDTRFDEALINPPHFLDSCFLCKKPLGGNRDIFMYRGDIPFCSEECRNEQIEMDEAGKWRKAARFLLP</sequence>
<proteinExistence type="evidence at transcript level"/>
<dbReference type="PANTHER" id="PTHR46057">
    <property type="entry name" value="FCS-LIKE ZINC FINGER 1-RELATED"/>
    <property type="match status" value="1"/>
</dbReference>
<dbReference type="GO" id="GO:0008270">
    <property type="term" value="F:zinc ion binding"/>
    <property type="evidence" value="ECO:0007669"/>
    <property type="project" value="UniProtKB-KW"/>
</dbReference>
<dbReference type="InterPro" id="IPR044533">
    <property type="entry name" value="FLZ1/2/3"/>
</dbReference>
<evidence type="ECO:0000313" key="6">
    <source>
        <dbReference type="EMBL" id="AHY23249.1"/>
    </source>
</evidence>
<accession>A0A023W2L2</accession>
<keyword evidence="2" id="KW-0479">Metal-binding</keyword>
<dbReference type="Pfam" id="PF04570">
    <property type="entry name" value="zf-FLZ"/>
    <property type="match status" value="1"/>
</dbReference>
<dbReference type="AlphaFoldDB" id="A0A023W2L2"/>
<evidence type="ECO:0000256" key="4">
    <source>
        <dbReference type="PROSITE-ProRule" id="PRU01131"/>
    </source>
</evidence>
<evidence type="ECO:0000256" key="1">
    <source>
        <dbReference type="ARBA" id="ARBA00009374"/>
    </source>
</evidence>
<feature type="domain" description="FLZ-type" evidence="5">
    <location>
        <begin position="91"/>
        <end position="135"/>
    </location>
</feature>
<dbReference type="EMBL" id="KF054167">
    <property type="protein sequence ID" value="AHY23249.1"/>
    <property type="molecule type" value="mRNA"/>
</dbReference>
<feature type="zinc finger region" description="FLZ-type" evidence="4">
    <location>
        <begin position="91"/>
        <end position="135"/>
    </location>
</feature>
<reference evidence="6" key="1">
    <citation type="submission" date="2013-05" db="EMBL/GenBank/DDBJ databases">
        <title>Isolation of biosynthesis-related transcripts about 2,3,5,4'-tetrahydroxy stilbene-2-O-beta-D-glucoside in Polygonum multiflorum Thunb. by Suppression subtractive hybridization.</title>
        <authorList>
            <person name="Zhao W."/>
            <person name="Sheng S."/>
            <person name="Liu Z."/>
            <person name="Lu D."/>
            <person name="Zhao S."/>
        </authorList>
    </citation>
    <scope>NUCLEOTIDE SEQUENCE</scope>
</reference>
<comment type="similarity">
    <text evidence="1">Belongs to the FLZ family.</text>
</comment>
<dbReference type="PANTHER" id="PTHR46057:SF9">
    <property type="entry name" value="FCS-LIKE ZINC FINGER 1"/>
    <property type="match status" value="1"/>
</dbReference>
<dbReference type="PROSITE" id="PS51795">
    <property type="entry name" value="ZF_FLZ"/>
    <property type="match status" value="1"/>
</dbReference>
<dbReference type="InterPro" id="IPR007650">
    <property type="entry name" value="Zf-FLZ_dom"/>
</dbReference>
<evidence type="ECO:0000256" key="2">
    <source>
        <dbReference type="ARBA" id="ARBA00022723"/>
    </source>
</evidence>
<evidence type="ECO:0000256" key="3">
    <source>
        <dbReference type="ARBA" id="ARBA00022771"/>
    </source>
</evidence>
<organism evidence="6">
    <name type="scientific">Fallopia multiflora</name>
    <name type="common">tuber fleeceflower</name>
    <dbReference type="NCBI Taxonomy" id="76025"/>
    <lineage>
        <taxon>Eukaryota</taxon>
        <taxon>Viridiplantae</taxon>
        <taxon>Streptophyta</taxon>
        <taxon>Embryophyta</taxon>
        <taxon>Tracheophyta</taxon>
        <taxon>Spermatophyta</taxon>
        <taxon>Magnoliopsida</taxon>
        <taxon>eudicotyledons</taxon>
        <taxon>Gunneridae</taxon>
        <taxon>Pentapetalae</taxon>
        <taxon>Caryophyllales</taxon>
        <taxon>Polygonaceae</taxon>
        <taxon>Polygonoideae</taxon>
        <taxon>Polygoneae</taxon>
        <taxon>Fallopia</taxon>
    </lineage>
</organism>
<keyword evidence="3" id="KW-0862">Zinc</keyword>